<feature type="domain" description="Reverse transcriptase/retrotransposon-derived protein RNase H-like" evidence="2">
    <location>
        <begin position="98"/>
        <end position="137"/>
    </location>
</feature>
<proteinExistence type="predicted"/>
<dbReference type="PANTHER" id="PTHR37984:SF5">
    <property type="entry name" value="PROTEIN NYNRIN-LIKE"/>
    <property type="match status" value="1"/>
</dbReference>
<accession>A0A8S3QJH3</accession>
<dbReference type="SUPFAM" id="SSF56672">
    <property type="entry name" value="DNA/RNA polymerases"/>
    <property type="match status" value="1"/>
</dbReference>
<evidence type="ECO:0008006" key="6">
    <source>
        <dbReference type="Google" id="ProtNLM"/>
    </source>
</evidence>
<comment type="caution">
    <text evidence="4">The sequence shown here is derived from an EMBL/GenBank/DDBJ whole genome shotgun (WGS) entry which is preliminary data.</text>
</comment>
<dbReference type="OrthoDB" id="10030726at2759"/>
<dbReference type="GO" id="GO:0003824">
    <property type="term" value="F:catalytic activity"/>
    <property type="evidence" value="ECO:0007669"/>
    <property type="project" value="UniProtKB-KW"/>
</dbReference>
<evidence type="ECO:0000259" key="2">
    <source>
        <dbReference type="Pfam" id="PF17919"/>
    </source>
</evidence>
<dbReference type="InterPro" id="IPR043128">
    <property type="entry name" value="Rev_trsase/Diguanyl_cyclase"/>
</dbReference>
<dbReference type="InterPro" id="IPR041588">
    <property type="entry name" value="Integrase_H2C2"/>
</dbReference>
<keyword evidence="1" id="KW-0511">Multifunctional enzyme</keyword>
<reference evidence="4" key="1">
    <citation type="submission" date="2021-03" db="EMBL/GenBank/DDBJ databases">
        <authorList>
            <person name="Bekaert M."/>
        </authorList>
    </citation>
    <scope>NUCLEOTIDE SEQUENCE</scope>
</reference>
<dbReference type="Pfam" id="PF17919">
    <property type="entry name" value="RT_RNaseH_2"/>
    <property type="match status" value="1"/>
</dbReference>
<evidence type="ECO:0000313" key="5">
    <source>
        <dbReference type="Proteomes" id="UP000683360"/>
    </source>
</evidence>
<organism evidence="4 5">
    <name type="scientific">Mytilus edulis</name>
    <name type="common">Blue mussel</name>
    <dbReference type="NCBI Taxonomy" id="6550"/>
    <lineage>
        <taxon>Eukaryota</taxon>
        <taxon>Metazoa</taxon>
        <taxon>Spiralia</taxon>
        <taxon>Lophotrochozoa</taxon>
        <taxon>Mollusca</taxon>
        <taxon>Bivalvia</taxon>
        <taxon>Autobranchia</taxon>
        <taxon>Pteriomorphia</taxon>
        <taxon>Mytilida</taxon>
        <taxon>Mytiloidea</taxon>
        <taxon>Mytilidae</taxon>
        <taxon>Mytilinae</taxon>
        <taxon>Mytilus</taxon>
    </lineage>
</organism>
<dbReference type="InterPro" id="IPR041577">
    <property type="entry name" value="RT_RNaseH_2"/>
</dbReference>
<gene>
    <name evidence="4" type="ORF">MEDL_10375</name>
</gene>
<evidence type="ECO:0000256" key="1">
    <source>
        <dbReference type="ARBA" id="ARBA00023268"/>
    </source>
</evidence>
<dbReference type="PANTHER" id="PTHR37984">
    <property type="entry name" value="PROTEIN CBG26694"/>
    <property type="match status" value="1"/>
</dbReference>
<keyword evidence="5" id="KW-1185">Reference proteome</keyword>
<sequence>MLSGLPDQSLAYDVLTKRPKTMEETINLVTWHITCKNGMKGKTKIRQVETKEEEEEYDYEDLNCRKAGPQRFVTEERLHQDIAAPLSQLTRKDVHFEWTQPCQESFEKLKFALTTSPILAYPQSDGMFILDINASNIEGNLDSSCADYIEWKQEWSEFRKKVDNVKNLTDKPMIRNVTQSSDGNCSSWLTKYTEKEMSTFQKEDPDYSFLHKWMNAGETPDRDKCASFSPAVRHYWLNWSNLVRIGGVIYQKWREVKSELDHLQLLVPAVIKKEIIISCHDTAYSGHFGIKKSVQKMKNYFTWYQITKDVRIHIENCVICTKSKSKKSKAGLVDYRVGYPLES</sequence>
<dbReference type="Pfam" id="PF17921">
    <property type="entry name" value="Integrase_H2C2"/>
    <property type="match status" value="1"/>
</dbReference>
<evidence type="ECO:0000313" key="4">
    <source>
        <dbReference type="EMBL" id="CAG2195418.1"/>
    </source>
</evidence>
<dbReference type="AlphaFoldDB" id="A0A8S3QJH3"/>
<feature type="domain" description="Integrase zinc-binding" evidence="3">
    <location>
        <begin position="267"/>
        <end position="325"/>
    </location>
</feature>
<protein>
    <recommendedName>
        <fullName evidence="6">Integrase zinc-binding domain-containing protein</fullName>
    </recommendedName>
</protein>
<dbReference type="FunFam" id="1.10.340.70:FF:000001">
    <property type="entry name" value="Retrovirus-related Pol polyprotein from transposon gypsy-like Protein"/>
    <property type="match status" value="1"/>
</dbReference>
<name>A0A8S3QJH3_MYTED</name>
<dbReference type="InterPro" id="IPR043502">
    <property type="entry name" value="DNA/RNA_pol_sf"/>
</dbReference>
<dbReference type="EMBL" id="CAJPWZ010000518">
    <property type="protein sequence ID" value="CAG2195418.1"/>
    <property type="molecule type" value="Genomic_DNA"/>
</dbReference>
<dbReference type="Gene3D" id="3.30.70.270">
    <property type="match status" value="1"/>
</dbReference>
<evidence type="ECO:0000259" key="3">
    <source>
        <dbReference type="Pfam" id="PF17921"/>
    </source>
</evidence>
<dbReference type="InterPro" id="IPR050951">
    <property type="entry name" value="Retrovirus_Pol_polyprotein"/>
</dbReference>
<dbReference type="Gene3D" id="1.10.340.70">
    <property type="match status" value="1"/>
</dbReference>
<dbReference type="Proteomes" id="UP000683360">
    <property type="component" value="Unassembled WGS sequence"/>
</dbReference>